<dbReference type="Pfam" id="PF12113">
    <property type="entry name" value="SVM_signal"/>
    <property type="match status" value="1"/>
</dbReference>
<dbReference type="EMBL" id="EF191166">
    <property type="protein sequence ID" value="ABP37823.1"/>
    <property type="molecule type" value="Genomic_DNA"/>
</dbReference>
<organism evidence="4">
    <name type="scientific">Candidatus Phytoplasma solani</name>
    <dbReference type="NCBI Taxonomy" id="69896"/>
    <lineage>
        <taxon>Bacteria</taxon>
        <taxon>Bacillati</taxon>
        <taxon>Mycoplasmatota</taxon>
        <taxon>Mollicutes</taxon>
        <taxon>Acholeplasmatales</taxon>
        <taxon>Acholeplasmataceae</taxon>
        <taxon>Candidatus Phytoplasma</taxon>
        <taxon>16SrXII (Stolbur group)</taxon>
    </lineage>
</organism>
<feature type="transmembrane region" description="Helical" evidence="2">
    <location>
        <begin position="7"/>
        <end position="25"/>
    </location>
</feature>
<feature type="domain" description="Sequence-variable mosaic (SVM) signal sequence" evidence="3">
    <location>
        <begin position="1"/>
        <end position="33"/>
    </location>
</feature>
<sequence>MFKLQKHLLLFNIILFIGLGLIFITNNQQAMGMDNNNDGISENNSVVDNHIDEYNIFRNLLLTQGRISQQLINALFNHSSETEINFFSNQLQQIHQQIITYQQRQLNNQERMLRNFDNNMTRVQLEREYLLLTQEMISAINNTPLYASEEQINTLRNIQTRIDQNQRQINIIRNQIQNNQNRPKNNNRRR</sequence>
<keyword evidence="2" id="KW-1133">Transmembrane helix</keyword>
<proteinExistence type="predicted"/>
<dbReference type="AlphaFoldDB" id="A7TUH9"/>
<evidence type="ECO:0000313" key="4">
    <source>
        <dbReference type="EMBL" id="ABP37823.1"/>
    </source>
</evidence>
<keyword evidence="1" id="KW-0175">Coiled coil</keyword>
<keyword evidence="2" id="KW-0812">Transmembrane</keyword>
<evidence type="ECO:0000259" key="3">
    <source>
        <dbReference type="Pfam" id="PF12113"/>
    </source>
</evidence>
<evidence type="ECO:0000256" key="1">
    <source>
        <dbReference type="SAM" id="Coils"/>
    </source>
</evidence>
<reference evidence="4" key="1">
    <citation type="journal article" date="2007" name="DNA Cell Biol.">
        <title>Sequence-variable mosaics: composites of recurrent transposition characterizing the genomes of phylogenetically diverse phytoplasmas.</title>
        <authorList>
            <person name="Jomantiene R."/>
            <person name="Zhao Y."/>
            <person name="Davis R.E."/>
        </authorList>
    </citation>
    <scope>NUCLEOTIDE SEQUENCE</scope>
    <source>
        <strain evidence="4">STOL1</strain>
    </source>
</reference>
<feature type="coiled-coil region" evidence="1">
    <location>
        <begin position="155"/>
        <end position="182"/>
    </location>
</feature>
<name>A7TUH9_9MOLU</name>
<accession>A7TUH9</accession>
<keyword evidence="2" id="KW-0472">Membrane</keyword>
<evidence type="ECO:0000256" key="2">
    <source>
        <dbReference type="SAM" id="Phobius"/>
    </source>
</evidence>
<dbReference type="InterPro" id="IPR021970">
    <property type="entry name" value="SVM_signal"/>
</dbReference>
<protein>
    <recommendedName>
        <fullName evidence="3">Sequence-variable mosaic (SVM) signal sequence domain-containing protein</fullName>
    </recommendedName>
</protein>